<keyword evidence="1" id="KW-0479">Metal-binding</keyword>
<keyword evidence="1" id="KW-0863">Zinc-finger</keyword>
<reference evidence="3" key="2">
    <citation type="submission" date="2022-01" db="EMBL/GenBank/DDBJ databases">
        <authorList>
            <person name="Yamashiro T."/>
            <person name="Shiraishi A."/>
            <person name="Satake H."/>
            <person name="Nakayama K."/>
        </authorList>
    </citation>
    <scope>NUCLEOTIDE SEQUENCE</scope>
</reference>
<keyword evidence="4" id="KW-1185">Reference proteome</keyword>
<dbReference type="Pfam" id="PF00098">
    <property type="entry name" value="zf-CCHC"/>
    <property type="match status" value="1"/>
</dbReference>
<dbReference type="InterPro" id="IPR001878">
    <property type="entry name" value="Znf_CCHC"/>
</dbReference>
<comment type="caution">
    <text evidence="3">The sequence shown here is derived from an EMBL/GenBank/DDBJ whole genome shotgun (WGS) entry which is preliminary data.</text>
</comment>
<reference evidence="3" key="1">
    <citation type="journal article" date="2022" name="Int. J. Mol. Sci.">
        <title>Draft Genome of Tanacetum Coccineum: Genomic Comparison of Closely Related Tanacetum-Family Plants.</title>
        <authorList>
            <person name="Yamashiro T."/>
            <person name="Shiraishi A."/>
            <person name="Nakayama K."/>
            <person name="Satake H."/>
        </authorList>
    </citation>
    <scope>NUCLEOTIDE SEQUENCE</scope>
</reference>
<keyword evidence="1" id="KW-0862">Zinc</keyword>
<dbReference type="Gene3D" id="4.10.60.10">
    <property type="entry name" value="Zinc finger, CCHC-type"/>
    <property type="match status" value="1"/>
</dbReference>
<dbReference type="Pfam" id="PF07727">
    <property type="entry name" value="RVT_2"/>
    <property type="match status" value="1"/>
</dbReference>
<accession>A0ABQ5HH63</accession>
<evidence type="ECO:0000256" key="1">
    <source>
        <dbReference type="PROSITE-ProRule" id="PRU00047"/>
    </source>
</evidence>
<feature type="domain" description="CCHC-type" evidence="2">
    <location>
        <begin position="388"/>
        <end position="404"/>
    </location>
</feature>
<dbReference type="InterPro" id="IPR013103">
    <property type="entry name" value="RVT_2"/>
</dbReference>
<dbReference type="SUPFAM" id="SSF57756">
    <property type="entry name" value="Retrovirus zinc finger-like domains"/>
    <property type="match status" value="1"/>
</dbReference>
<proteinExistence type="predicted"/>
<evidence type="ECO:0000259" key="2">
    <source>
        <dbReference type="PROSITE" id="PS50158"/>
    </source>
</evidence>
<dbReference type="InterPro" id="IPR036875">
    <property type="entry name" value="Znf_CCHC_sf"/>
</dbReference>
<dbReference type="PROSITE" id="PS50158">
    <property type="entry name" value="ZF_CCHC"/>
    <property type="match status" value="1"/>
</dbReference>
<name>A0ABQ5HH63_9ASTR</name>
<dbReference type="EMBL" id="BQNB010019574">
    <property type="protein sequence ID" value="GJT86729.1"/>
    <property type="molecule type" value="Genomic_DNA"/>
</dbReference>
<dbReference type="PANTHER" id="PTHR11439:SF483">
    <property type="entry name" value="PEPTIDE SYNTHASE GLIP-LIKE, PUTATIVE (AFU_ORTHOLOGUE AFUA_3G12920)-RELATED"/>
    <property type="match status" value="1"/>
</dbReference>
<dbReference type="PANTHER" id="PTHR11439">
    <property type="entry name" value="GAG-POL-RELATED RETROTRANSPOSON"/>
    <property type="match status" value="1"/>
</dbReference>
<protein>
    <submittedName>
        <fullName evidence="3">Copia protein</fullName>
    </submittedName>
</protein>
<dbReference type="Proteomes" id="UP001151760">
    <property type="component" value="Unassembled WGS sequence"/>
</dbReference>
<sequence>MTIIRTKWVFRNKLDENGIVSRNKARLVAQGYNQQEGIDYDETYAPIAILDSIMILLAYACALDFKQFQMDVKRHIPEWFYQWEVYVAPSSGFIDFEKLDHVNKLKKALYSLKQAPKACVCLCAHFQEAPKTSHLEAIKSIFRYIKGTMHLELWYPKGIGIETVVYADSDHAGDYVDRKSTGGIGPYQTNLLSPDDIISYIREDREGQVARIHHQEEVEWGKENGDSNCFSHCIKDHFELGTLPGIHSVDLPPEGGVLFYRPKGHDIKRISETRRQNDNEADARSATNIVLQGMPKDTISLIKYTTLKQSNLGQPVNDMRNIRMTMPNIQLNSKFMNNMSPEWDRDQNVQGRQNQNQRYFARGNGTIGNGGAQNRARNANAGQGKLVKCYNCNGVGHIARNCTQPKRLQNSDYFKDKKPSWMQAKRMADECDAFDSDVDDELTA</sequence>
<evidence type="ECO:0000313" key="3">
    <source>
        <dbReference type="EMBL" id="GJT86729.1"/>
    </source>
</evidence>
<gene>
    <name evidence="3" type="ORF">Tco_1068446</name>
</gene>
<organism evidence="3 4">
    <name type="scientific">Tanacetum coccineum</name>
    <dbReference type="NCBI Taxonomy" id="301880"/>
    <lineage>
        <taxon>Eukaryota</taxon>
        <taxon>Viridiplantae</taxon>
        <taxon>Streptophyta</taxon>
        <taxon>Embryophyta</taxon>
        <taxon>Tracheophyta</taxon>
        <taxon>Spermatophyta</taxon>
        <taxon>Magnoliopsida</taxon>
        <taxon>eudicotyledons</taxon>
        <taxon>Gunneridae</taxon>
        <taxon>Pentapetalae</taxon>
        <taxon>asterids</taxon>
        <taxon>campanulids</taxon>
        <taxon>Asterales</taxon>
        <taxon>Asteraceae</taxon>
        <taxon>Asteroideae</taxon>
        <taxon>Anthemideae</taxon>
        <taxon>Anthemidinae</taxon>
        <taxon>Tanacetum</taxon>
    </lineage>
</organism>
<evidence type="ECO:0000313" key="4">
    <source>
        <dbReference type="Proteomes" id="UP001151760"/>
    </source>
</evidence>
<dbReference type="SMART" id="SM00343">
    <property type="entry name" value="ZnF_C2HC"/>
    <property type="match status" value="1"/>
</dbReference>